<reference evidence="4" key="1">
    <citation type="submission" date="2020-12" db="EMBL/GenBank/DDBJ databases">
        <title>Hymenobacter sp.</title>
        <authorList>
            <person name="Kim M.K."/>
        </authorList>
    </citation>
    <scope>NUCLEOTIDE SEQUENCE [LARGE SCALE GENOMIC DNA]</scope>
    <source>
        <strain evidence="4">BT325</strain>
    </source>
</reference>
<protein>
    <submittedName>
        <fullName evidence="3">MucR family transcriptional regulator</fullName>
    </submittedName>
</protein>
<evidence type="ECO:0000256" key="1">
    <source>
        <dbReference type="ARBA" id="ARBA00007031"/>
    </source>
</evidence>
<feature type="compositionally biased region" description="Basic residues" evidence="2">
    <location>
        <begin position="171"/>
        <end position="180"/>
    </location>
</feature>
<feature type="region of interest" description="Disordered" evidence="2">
    <location>
        <begin position="130"/>
        <end position="180"/>
    </location>
</feature>
<dbReference type="Proteomes" id="UP000620670">
    <property type="component" value="Unassembled WGS sequence"/>
</dbReference>
<dbReference type="Gene3D" id="1.10.10.1550">
    <property type="entry name" value="ROS/MUCR transcriptional regulator protein"/>
    <property type="match status" value="1"/>
</dbReference>
<dbReference type="InterPro" id="IPR008807">
    <property type="entry name" value="ROS_MUCR"/>
</dbReference>
<evidence type="ECO:0000256" key="2">
    <source>
        <dbReference type="SAM" id="MobiDB-lite"/>
    </source>
</evidence>
<proteinExistence type="inferred from homology"/>
<dbReference type="Pfam" id="PF05443">
    <property type="entry name" value="ROS_MUCR"/>
    <property type="match status" value="1"/>
</dbReference>
<organism evidence="3 4">
    <name type="scientific">Microvirga splendida</name>
    <dbReference type="NCBI Taxonomy" id="2795727"/>
    <lineage>
        <taxon>Bacteria</taxon>
        <taxon>Pseudomonadati</taxon>
        <taxon>Pseudomonadota</taxon>
        <taxon>Alphaproteobacteria</taxon>
        <taxon>Hyphomicrobiales</taxon>
        <taxon>Methylobacteriaceae</taxon>
        <taxon>Microvirga</taxon>
    </lineage>
</organism>
<evidence type="ECO:0000313" key="4">
    <source>
        <dbReference type="Proteomes" id="UP000620670"/>
    </source>
</evidence>
<dbReference type="RefSeq" id="WP_199051840.1">
    <property type="nucleotide sequence ID" value="NZ_JAELXT010000061.1"/>
</dbReference>
<evidence type="ECO:0000313" key="3">
    <source>
        <dbReference type="EMBL" id="MBJ6128570.1"/>
    </source>
</evidence>
<feature type="compositionally biased region" description="Low complexity" evidence="2">
    <location>
        <begin position="140"/>
        <end position="151"/>
    </location>
</feature>
<dbReference type="InterPro" id="IPR041920">
    <property type="entry name" value="ROS/MUCR_sf"/>
</dbReference>
<name>A0ABS0Y9D7_9HYPH</name>
<keyword evidence="4" id="KW-1185">Reference proteome</keyword>
<accession>A0ABS0Y9D7</accession>
<sequence length="180" mass="19329">MSESATSPNYIELCADIVSAYVSNNSVPATDLPVLLNSVYAALTKTAQGQKEEPKAELVPAVSVRKSVTPDAIICLEDGKSFKSLKRHLRTTYDMTPEQYRAKWSLPADYPMVAPNYAKARSELAKTIGLGQQRRKGKAPVEAAANDAAPAKPKRAAAKAAATSDEVTAPAKRRRTKKAA</sequence>
<dbReference type="EMBL" id="JAELXT010000061">
    <property type="protein sequence ID" value="MBJ6128570.1"/>
    <property type="molecule type" value="Genomic_DNA"/>
</dbReference>
<gene>
    <name evidence="3" type="ORF">JAO75_24610</name>
</gene>
<comment type="caution">
    <text evidence="3">The sequence shown here is derived from an EMBL/GenBank/DDBJ whole genome shotgun (WGS) entry which is preliminary data.</text>
</comment>
<comment type="similarity">
    <text evidence="1">Belongs to the ros/MucR family.</text>
</comment>